<dbReference type="OrthoDB" id="4476421at2759"/>
<dbReference type="AlphaFoldDB" id="Q0CWU8"/>
<proteinExistence type="predicted"/>
<evidence type="ECO:0000313" key="8">
    <source>
        <dbReference type="Proteomes" id="UP000007963"/>
    </source>
</evidence>
<comment type="subcellular location">
    <subcellularLocation>
        <location evidence="1">Membrane</location>
        <topology evidence="1">Multi-pass membrane protein</topology>
    </subcellularLocation>
</comment>
<dbReference type="GeneID" id="4316357"/>
<evidence type="ECO:0000313" key="7">
    <source>
        <dbReference type="EMBL" id="EAU38593.1"/>
    </source>
</evidence>
<evidence type="ECO:0000256" key="3">
    <source>
        <dbReference type="ARBA" id="ARBA00022692"/>
    </source>
</evidence>
<dbReference type="EMBL" id="CH476595">
    <property type="protein sequence ID" value="EAU38593.1"/>
    <property type="molecule type" value="Genomic_DNA"/>
</dbReference>
<reference evidence="8" key="1">
    <citation type="submission" date="2005-09" db="EMBL/GenBank/DDBJ databases">
        <title>Annotation of the Aspergillus terreus NIH2624 genome.</title>
        <authorList>
            <person name="Birren B.W."/>
            <person name="Lander E.S."/>
            <person name="Galagan J.E."/>
            <person name="Nusbaum C."/>
            <person name="Devon K."/>
            <person name="Henn M."/>
            <person name="Ma L.-J."/>
            <person name="Jaffe D.B."/>
            <person name="Butler J."/>
            <person name="Alvarez P."/>
            <person name="Gnerre S."/>
            <person name="Grabherr M."/>
            <person name="Kleber M."/>
            <person name="Mauceli E.W."/>
            <person name="Brockman W."/>
            <person name="Rounsley S."/>
            <person name="Young S.K."/>
            <person name="LaButti K."/>
            <person name="Pushparaj V."/>
            <person name="DeCaprio D."/>
            <person name="Crawford M."/>
            <person name="Koehrsen M."/>
            <person name="Engels R."/>
            <person name="Montgomery P."/>
            <person name="Pearson M."/>
            <person name="Howarth C."/>
            <person name="Larson L."/>
            <person name="Luoma S."/>
            <person name="White J."/>
            <person name="Alvarado L."/>
            <person name="Kodira C.D."/>
            <person name="Zeng Q."/>
            <person name="Oleary S."/>
            <person name="Yandava C."/>
            <person name="Denning D.W."/>
            <person name="Nierman W.C."/>
            <person name="Milne T."/>
            <person name="Madden K."/>
        </authorList>
    </citation>
    <scope>NUCLEOTIDE SEQUENCE [LARGE SCALE GENOMIC DNA]</scope>
    <source>
        <strain evidence="8">NIH 2624 / FGSC A1156</strain>
    </source>
</reference>
<dbReference type="Proteomes" id="UP000007963">
    <property type="component" value="Unassembled WGS sequence"/>
</dbReference>
<evidence type="ECO:0000256" key="4">
    <source>
        <dbReference type="ARBA" id="ARBA00022989"/>
    </source>
</evidence>
<evidence type="ECO:0000256" key="2">
    <source>
        <dbReference type="ARBA" id="ARBA00022448"/>
    </source>
</evidence>
<dbReference type="PANTHER" id="PTHR43791:SF18">
    <property type="entry name" value="NICOTINIC ACID TRANSPORTER TNA1, PUTATIVE (AFU_ORTHOLOGUE AFUA_3G03820)-RELATED"/>
    <property type="match status" value="1"/>
</dbReference>
<dbReference type="SUPFAM" id="SSF103473">
    <property type="entry name" value="MFS general substrate transporter"/>
    <property type="match status" value="1"/>
</dbReference>
<dbReference type="RefSeq" id="XP_001209201.1">
    <property type="nucleotide sequence ID" value="XM_001209201.1"/>
</dbReference>
<name>Q0CWU8_ASPTN</name>
<evidence type="ECO:0000256" key="1">
    <source>
        <dbReference type="ARBA" id="ARBA00004141"/>
    </source>
</evidence>
<gene>
    <name evidence="7" type="ORF">ATEG_01836</name>
</gene>
<feature type="compositionally biased region" description="Polar residues" evidence="6">
    <location>
        <begin position="12"/>
        <end position="22"/>
    </location>
</feature>
<keyword evidence="2" id="KW-0813">Transport</keyword>
<dbReference type="eggNOG" id="KOG2533">
    <property type="taxonomic scope" value="Eukaryota"/>
</dbReference>
<accession>Q0CWU8</accession>
<dbReference type="OMA" id="MGATIDT"/>
<feature type="region of interest" description="Disordered" evidence="6">
    <location>
        <begin position="1"/>
        <end position="35"/>
    </location>
</feature>
<dbReference type="GO" id="GO:0016020">
    <property type="term" value="C:membrane"/>
    <property type="evidence" value="ECO:0007669"/>
    <property type="project" value="UniProtKB-SubCell"/>
</dbReference>
<dbReference type="HOGENOM" id="CLU_2157856_0_0_1"/>
<dbReference type="InterPro" id="IPR036259">
    <property type="entry name" value="MFS_trans_sf"/>
</dbReference>
<evidence type="ECO:0008006" key="9">
    <source>
        <dbReference type="Google" id="ProtNLM"/>
    </source>
</evidence>
<dbReference type="VEuPathDB" id="FungiDB:ATEG_01836"/>
<protein>
    <recommendedName>
        <fullName evidence="9">Major facilitator superfamily (MFS) profile domain-containing protein</fullName>
    </recommendedName>
</protein>
<keyword evidence="3" id="KW-0812">Transmembrane</keyword>
<evidence type="ECO:0000256" key="6">
    <source>
        <dbReference type="SAM" id="MobiDB-lite"/>
    </source>
</evidence>
<dbReference type="PANTHER" id="PTHR43791">
    <property type="entry name" value="PERMEASE-RELATED"/>
    <property type="match status" value="1"/>
</dbReference>
<keyword evidence="5" id="KW-0472">Membrane</keyword>
<evidence type="ECO:0000256" key="5">
    <source>
        <dbReference type="ARBA" id="ARBA00023136"/>
    </source>
</evidence>
<dbReference type="STRING" id="341663.Q0CWU8"/>
<sequence length="111" mass="12335">MGATIDTEEKQSQANLEHSISSSDHEAHDAIAAPQITPEMEKKILRKMDIHLIPMLALLYLLAFLDRGNIGNAKIEGLLDDLNMSGHQYSMACKSPEYVRGSELIHMPCCQ</sequence>
<dbReference type="GO" id="GO:0022857">
    <property type="term" value="F:transmembrane transporter activity"/>
    <property type="evidence" value="ECO:0007669"/>
    <property type="project" value="TreeGrafter"/>
</dbReference>
<keyword evidence="4" id="KW-1133">Transmembrane helix</keyword>
<organism evidence="7 8">
    <name type="scientific">Aspergillus terreus (strain NIH 2624 / FGSC A1156)</name>
    <dbReference type="NCBI Taxonomy" id="341663"/>
    <lineage>
        <taxon>Eukaryota</taxon>
        <taxon>Fungi</taxon>
        <taxon>Dikarya</taxon>
        <taxon>Ascomycota</taxon>
        <taxon>Pezizomycotina</taxon>
        <taxon>Eurotiomycetes</taxon>
        <taxon>Eurotiomycetidae</taxon>
        <taxon>Eurotiales</taxon>
        <taxon>Aspergillaceae</taxon>
        <taxon>Aspergillus</taxon>
        <taxon>Aspergillus subgen. Circumdati</taxon>
    </lineage>
</organism>